<organism evidence="1 2">
    <name type="scientific">Magnetospirillum sulfuroxidans</name>
    <dbReference type="NCBI Taxonomy" id="611300"/>
    <lineage>
        <taxon>Bacteria</taxon>
        <taxon>Pseudomonadati</taxon>
        <taxon>Pseudomonadota</taxon>
        <taxon>Alphaproteobacteria</taxon>
        <taxon>Rhodospirillales</taxon>
        <taxon>Rhodospirillaceae</taxon>
        <taxon>Magnetospirillum</taxon>
    </lineage>
</organism>
<sequence length="72" mass="8041">MISVFARKISRSTEIFSHQFATMFSISMDVPEKNAAPEHSAVGMTGGRFGQWVSGKTLSAEIFRPLTRRHNV</sequence>
<proteinExistence type="predicted"/>
<gene>
    <name evidence="1" type="ORF">KEC16_08730</name>
</gene>
<accession>A0ABS5IBL0</accession>
<evidence type="ECO:0000313" key="2">
    <source>
        <dbReference type="Proteomes" id="UP000680714"/>
    </source>
</evidence>
<reference evidence="1 2" key="1">
    <citation type="submission" date="2021-04" db="EMBL/GenBank/DDBJ databases">
        <title>Magnetospirillum sulfuroxidans sp. nov., a facultative chemolithoautotrophic sulfur-oxidizing alphaproteobacterium isolated from freshwater sediment and proposals for Paramagetospirillum gen. nov., and Magnetospirillaceae fam. nov.</title>
        <authorList>
            <person name="Koziaeva V."/>
            <person name="Geelhoed J.S."/>
            <person name="Sorokin D.Y."/>
            <person name="Grouzdev D.S."/>
        </authorList>
    </citation>
    <scope>NUCLEOTIDE SEQUENCE [LARGE SCALE GENOMIC DNA]</scope>
    <source>
        <strain evidence="1 2">J10</strain>
    </source>
</reference>
<protein>
    <submittedName>
        <fullName evidence="1">Uncharacterized protein</fullName>
    </submittedName>
</protein>
<comment type="caution">
    <text evidence="1">The sequence shown here is derived from an EMBL/GenBank/DDBJ whole genome shotgun (WGS) entry which is preliminary data.</text>
</comment>
<name>A0ABS5IBL0_9PROT</name>
<dbReference type="RefSeq" id="WP_211547919.1">
    <property type="nucleotide sequence ID" value="NZ_JAGTUF010000006.1"/>
</dbReference>
<evidence type="ECO:0000313" key="1">
    <source>
        <dbReference type="EMBL" id="MBR9971800.1"/>
    </source>
</evidence>
<dbReference type="EMBL" id="JAGTUF010000006">
    <property type="protein sequence ID" value="MBR9971800.1"/>
    <property type="molecule type" value="Genomic_DNA"/>
</dbReference>
<keyword evidence="2" id="KW-1185">Reference proteome</keyword>
<dbReference type="Proteomes" id="UP000680714">
    <property type="component" value="Unassembled WGS sequence"/>
</dbReference>